<dbReference type="EMBL" id="QJJM01000001">
    <property type="protein sequence ID" value="PXW79086.1"/>
    <property type="molecule type" value="Genomic_DNA"/>
</dbReference>
<dbReference type="InterPro" id="IPR000014">
    <property type="entry name" value="PAS"/>
</dbReference>
<feature type="domain" description="PAS fold-3" evidence="1">
    <location>
        <begin position="71"/>
        <end position="157"/>
    </location>
</feature>
<keyword evidence="3" id="KW-1185">Reference proteome</keyword>
<evidence type="ECO:0000259" key="1">
    <source>
        <dbReference type="Pfam" id="PF08447"/>
    </source>
</evidence>
<dbReference type="Proteomes" id="UP000248014">
    <property type="component" value="Unassembled WGS sequence"/>
</dbReference>
<sequence length="168" mass="18457">MGVTLIEHIPWICALVATLAALELLRRLRLAHWQLQAQGEGQGGSAQALEQALSVGRIGNWHFEWSDTSLVWSDEVFAIYQRDRSLGEPSMSEAIMAYHPDDRRKVREAVQRALDHGDDINLHARLVNNAGEVREILVRGTSRHGSDGTTTGVLGFIIDLGPAAQQAG</sequence>
<dbReference type="InterPro" id="IPR013655">
    <property type="entry name" value="PAS_fold_3"/>
</dbReference>
<name>A0A2V3VB96_9SPHN</name>
<dbReference type="RefSeq" id="WP_110297064.1">
    <property type="nucleotide sequence ID" value="NZ_QJJM01000001.1"/>
</dbReference>
<dbReference type="Pfam" id="PF08447">
    <property type="entry name" value="PAS_3"/>
    <property type="match status" value="1"/>
</dbReference>
<evidence type="ECO:0000313" key="3">
    <source>
        <dbReference type="Proteomes" id="UP000248014"/>
    </source>
</evidence>
<protein>
    <submittedName>
        <fullName evidence="2">PAS domain-containing protein</fullName>
    </submittedName>
</protein>
<organism evidence="2 3">
    <name type="scientific">Blastomonas natatoria</name>
    <dbReference type="NCBI Taxonomy" id="34015"/>
    <lineage>
        <taxon>Bacteria</taxon>
        <taxon>Pseudomonadati</taxon>
        <taxon>Pseudomonadota</taxon>
        <taxon>Alphaproteobacteria</taxon>
        <taxon>Sphingomonadales</taxon>
        <taxon>Sphingomonadaceae</taxon>
        <taxon>Blastomonas</taxon>
    </lineage>
</organism>
<dbReference type="SUPFAM" id="SSF55785">
    <property type="entry name" value="PYP-like sensor domain (PAS domain)"/>
    <property type="match status" value="1"/>
</dbReference>
<proteinExistence type="predicted"/>
<evidence type="ECO:0000313" key="2">
    <source>
        <dbReference type="EMBL" id="PXW79086.1"/>
    </source>
</evidence>
<dbReference type="OrthoDB" id="9760752at2"/>
<dbReference type="InterPro" id="IPR035965">
    <property type="entry name" value="PAS-like_dom_sf"/>
</dbReference>
<comment type="caution">
    <text evidence="2">The sequence shown here is derived from an EMBL/GenBank/DDBJ whole genome shotgun (WGS) entry which is preliminary data.</text>
</comment>
<gene>
    <name evidence="2" type="ORF">C7451_101148</name>
</gene>
<dbReference type="AlphaFoldDB" id="A0A2V3VB96"/>
<dbReference type="Gene3D" id="3.30.450.20">
    <property type="entry name" value="PAS domain"/>
    <property type="match status" value="1"/>
</dbReference>
<accession>A0A2V3VB96</accession>
<reference evidence="2 3" key="1">
    <citation type="submission" date="2018-05" db="EMBL/GenBank/DDBJ databases">
        <title>Genomic Encyclopedia of Type Strains, Phase IV (KMG-IV): sequencing the most valuable type-strain genomes for metagenomic binning, comparative biology and taxonomic classification.</title>
        <authorList>
            <person name="Goeker M."/>
        </authorList>
    </citation>
    <scope>NUCLEOTIDE SEQUENCE [LARGE SCALE GENOMIC DNA]</scope>
    <source>
        <strain evidence="2 3">DSM 3183</strain>
    </source>
</reference>
<dbReference type="CDD" id="cd00130">
    <property type="entry name" value="PAS"/>
    <property type="match status" value="1"/>
</dbReference>